<dbReference type="Pfam" id="PF03803">
    <property type="entry name" value="Scramblase"/>
    <property type="match status" value="1"/>
</dbReference>
<dbReference type="AlphaFoldDB" id="A0A6I8SK59"/>
<dbReference type="Bgee" id="ENSXETG00000033173">
    <property type="expression patterns" value="Expressed in heart and 8 other cell types or tissues"/>
</dbReference>
<sequence length="255" mass="28812">MPRLTIIFLGHNKTCLLKMTSPDFKPSLEQPPGYNTIAPYAPPDQYPPVAQHLATTGASPGSELLAQINQLSIREKFKVSQGWGRSFDVLNSDGQRIFQAEQSAHFCGPVLDVNIRDNSGNEVMEFIDTCKCSCSREMEVYWPRGFPVGYVTLHWNQMVTHMSIMNSAKQTVLLIIGPSFRSGIFGNSCFEVKSTDEQHVVGVIRHENESFSVSFPLDLEVAIKAVLLGASFYLDAIIYQQRRRVQQQQQRRRRT</sequence>
<keyword evidence="2" id="KW-0564">Palmitate</keyword>
<evidence type="ECO:0000313" key="3">
    <source>
        <dbReference type="Ensembl" id="ENSXETP00000097836"/>
    </source>
</evidence>
<keyword evidence="2" id="KW-0106">Calcium</keyword>
<proteinExistence type="inferred from homology"/>
<evidence type="ECO:0000256" key="1">
    <source>
        <dbReference type="ARBA" id="ARBA00005350"/>
    </source>
</evidence>
<comment type="cofactor">
    <cofactor evidence="2">
        <name>Ca(2+)</name>
        <dbReference type="ChEBI" id="CHEBI:29108"/>
    </cofactor>
</comment>
<dbReference type="PANTHER" id="PTHR23248:SF70">
    <property type="entry name" value="PHOSPHOLIPID SCRAMBLASE"/>
    <property type="match status" value="1"/>
</dbReference>
<dbReference type="Ensembl" id="ENSXETT00000078141">
    <property type="protein sequence ID" value="ENSXETP00000097836"/>
    <property type="gene ID" value="ENSXETG00000033173"/>
</dbReference>
<protein>
    <recommendedName>
        <fullName evidence="2">Phospholipid scramblase</fullName>
    </recommendedName>
</protein>
<dbReference type="GeneTree" id="ENSGT00940000165351"/>
<dbReference type="InParanoid" id="A0A6I8SK59"/>
<organism evidence="3">
    <name type="scientific">Xenopus tropicalis</name>
    <name type="common">Western clawed frog</name>
    <name type="synonym">Silurana tropicalis</name>
    <dbReference type="NCBI Taxonomy" id="8364"/>
    <lineage>
        <taxon>Eukaryota</taxon>
        <taxon>Metazoa</taxon>
        <taxon>Chordata</taxon>
        <taxon>Craniata</taxon>
        <taxon>Vertebrata</taxon>
        <taxon>Euteleostomi</taxon>
        <taxon>Amphibia</taxon>
        <taxon>Batrachia</taxon>
        <taxon>Anura</taxon>
        <taxon>Pipoidea</taxon>
        <taxon>Pipidae</taxon>
        <taxon>Xenopodinae</taxon>
        <taxon>Xenopus</taxon>
        <taxon>Silurana</taxon>
    </lineage>
</organism>
<keyword evidence="2" id="KW-0449">Lipoprotein</keyword>
<reference evidence="3" key="2">
    <citation type="submission" date="2020-05" db="UniProtKB">
        <authorList>
            <consortium name="Ensembl"/>
        </authorList>
    </citation>
    <scope>IDENTIFICATION</scope>
</reference>
<name>A0A6I8SK59_XENTR</name>
<comment type="function">
    <text evidence="2">May mediate accelerated ATP-independent bidirectional transbilayer migration of phospholipids upon binding calcium ions that results in a loss of phospholipid asymmetry in the plasma membrane.</text>
</comment>
<accession>A0A6I8SK59</accession>
<dbReference type="PANTHER" id="PTHR23248">
    <property type="entry name" value="PHOSPHOLIPID SCRAMBLASE-RELATED"/>
    <property type="match status" value="1"/>
</dbReference>
<evidence type="ECO:0000256" key="2">
    <source>
        <dbReference type="RuleBase" id="RU363116"/>
    </source>
</evidence>
<dbReference type="InterPro" id="IPR005552">
    <property type="entry name" value="Scramblase"/>
</dbReference>
<reference evidence="3" key="1">
    <citation type="journal article" date="2010" name="Science">
        <title>The genome of the Western clawed frog Xenopus tropicalis.</title>
        <authorList>
            <person name="Hellsten U."/>
            <person name="Harland R.M."/>
            <person name="Gilchrist M.J."/>
            <person name="Hendrix D."/>
            <person name="Jurka J."/>
            <person name="Kapitonov V."/>
            <person name="Ovcharenko I."/>
            <person name="Putnam N.H."/>
            <person name="Shu S."/>
            <person name="Taher L."/>
            <person name="Blitz I.L."/>
            <person name="Blumberg B."/>
            <person name="Dichmann D.S."/>
            <person name="Dubchak I."/>
            <person name="Amaya E."/>
            <person name="Detter J.C."/>
            <person name="Fletcher R."/>
            <person name="Gerhard D.S."/>
            <person name="Goodstein D."/>
            <person name="Graves T."/>
            <person name="Grigoriev I.V."/>
            <person name="Grimwood J."/>
            <person name="Kawashima T."/>
            <person name="Lindquist E."/>
            <person name="Lucas S.M."/>
            <person name="Mead P.E."/>
            <person name="Mitros T."/>
            <person name="Ogino H."/>
            <person name="Ohta Y."/>
            <person name="Poliakov A.V."/>
            <person name="Pollet N."/>
            <person name="Robert J."/>
            <person name="Salamov A."/>
            <person name="Sater A.K."/>
            <person name="Schmutz J."/>
            <person name="Terry A."/>
            <person name="Vize P.D."/>
            <person name="Warren W.C."/>
            <person name="Wells D."/>
            <person name="Wills A."/>
            <person name="Wilson R.K."/>
            <person name="Zimmerman L.B."/>
            <person name="Zorn A.M."/>
            <person name="Grainger R."/>
            <person name="Grammer T."/>
            <person name="Khokha M.K."/>
            <person name="Richardson P.M."/>
            <person name="Rokhsar D.S."/>
        </authorList>
    </citation>
    <scope>NUCLEOTIDE SEQUENCE [LARGE SCALE GENOMIC DNA]</scope>
    <source>
        <strain evidence="3">Nigerian</strain>
    </source>
</reference>
<comment type="similarity">
    <text evidence="1 2">Belongs to the phospholipid scramblase family.</text>
</comment>
<dbReference type="GO" id="GO:0017128">
    <property type="term" value="F:phospholipid scramblase activity"/>
    <property type="evidence" value="ECO:0007669"/>
    <property type="project" value="InterPro"/>
</dbReference>